<comment type="caution">
    <text evidence="2">The sequence shown here is derived from an EMBL/GenBank/DDBJ whole genome shotgun (WGS) entry which is preliminary data.</text>
</comment>
<keyword evidence="1" id="KW-0732">Signal</keyword>
<evidence type="ECO:0000313" key="2">
    <source>
        <dbReference type="EMBL" id="MCC2617625.1"/>
    </source>
</evidence>
<keyword evidence="3" id="KW-1185">Reference proteome</keyword>
<accession>A0ABS8GCR7</accession>
<dbReference type="Gene3D" id="2.40.50.870">
    <property type="entry name" value="Protein of unknown function (DUF3299)"/>
    <property type="match status" value="1"/>
</dbReference>
<reference evidence="2 3" key="1">
    <citation type="submission" date="2021-10" db="EMBL/GenBank/DDBJ databases">
        <title>Draft genome of Aestuariibacter halophilus JC2043.</title>
        <authorList>
            <person name="Emsley S.A."/>
            <person name="Pfannmuller K.M."/>
            <person name="Ushijima B."/>
            <person name="Saw J.H."/>
            <person name="Videau P."/>
        </authorList>
    </citation>
    <scope>NUCLEOTIDE SEQUENCE [LARGE SCALE GENOMIC DNA]</scope>
    <source>
        <strain evidence="2 3">JC2043</strain>
    </source>
</reference>
<dbReference type="Pfam" id="PF11736">
    <property type="entry name" value="DUF3299"/>
    <property type="match status" value="1"/>
</dbReference>
<name>A0ABS8GCR7_9ALTE</name>
<proteinExistence type="predicted"/>
<gene>
    <name evidence="2" type="ORF">LJ739_15330</name>
</gene>
<dbReference type="EMBL" id="JAJEWP010000005">
    <property type="protein sequence ID" value="MCC2617625.1"/>
    <property type="molecule type" value="Genomic_DNA"/>
</dbReference>
<evidence type="ECO:0000313" key="3">
    <source>
        <dbReference type="Proteomes" id="UP001520878"/>
    </source>
</evidence>
<evidence type="ECO:0000256" key="1">
    <source>
        <dbReference type="SAM" id="SignalP"/>
    </source>
</evidence>
<dbReference type="Proteomes" id="UP001520878">
    <property type="component" value="Unassembled WGS sequence"/>
</dbReference>
<feature type="chain" id="PRO_5047095489" evidence="1">
    <location>
        <begin position="18"/>
        <end position="152"/>
    </location>
</feature>
<organism evidence="2 3">
    <name type="scientific">Fluctibacter halophilus</name>
    <dbReference type="NCBI Taxonomy" id="226011"/>
    <lineage>
        <taxon>Bacteria</taxon>
        <taxon>Pseudomonadati</taxon>
        <taxon>Pseudomonadota</taxon>
        <taxon>Gammaproteobacteria</taxon>
        <taxon>Alteromonadales</taxon>
        <taxon>Alteromonadaceae</taxon>
        <taxon>Fluctibacter</taxon>
    </lineage>
</organism>
<dbReference type="InterPro" id="IPR021727">
    <property type="entry name" value="DUF3299"/>
</dbReference>
<feature type="signal peptide" evidence="1">
    <location>
        <begin position="1"/>
        <end position="17"/>
    </location>
</feature>
<protein>
    <submittedName>
        <fullName evidence="2">DUF3299 domain-containing protein</fullName>
    </submittedName>
</protein>
<dbReference type="RefSeq" id="WP_229161919.1">
    <property type="nucleotide sequence ID" value="NZ_JAJEWP010000005.1"/>
</dbReference>
<sequence>MRCVVLFALLLSSTVFAEPPEVYWEDLVPSGQSQAQAPVNHDGSMVQQDLDAPVVHTYDGKTVKIPGFVVPLEGDGRNTTAFLLVPYFGACIHVPPPPPNQIVYVKFPDGVPIDNINDAIWVTGVLTTDGWQGDIATVGYVLEGKQVSPFEG</sequence>